<name>A0A1I7WSB7_HETBA</name>
<proteinExistence type="predicted"/>
<feature type="transmembrane region" description="Helical" evidence="1">
    <location>
        <begin position="58"/>
        <end position="81"/>
    </location>
</feature>
<accession>A0A1I7WSB7</accession>
<evidence type="ECO:0000313" key="2">
    <source>
        <dbReference type="Proteomes" id="UP000095283"/>
    </source>
</evidence>
<keyword evidence="2" id="KW-1185">Reference proteome</keyword>
<protein>
    <submittedName>
        <fullName evidence="3">Uncharacterized protein</fullName>
    </submittedName>
</protein>
<dbReference type="AlphaFoldDB" id="A0A1I7WSB7"/>
<reference evidence="3" key="1">
    <citation type="submission" date="2016-11" db="UniProtKB">
        <authorList>
            <consortium name="WormBaseParasite"/>
        </authorList>
    </citation>
    <scope>IDENTIFICATION</scope>
</reference>
<evidence type="ECO:0000313" key="3">
    <source>
        <dbReference type="WBParaSite" id="Hba_08045"/>
    </source>
</evidence>
<keyword evidence="1" id="KW-0812">Transmembrane</keyword>
<sequence>MIHRNRKSVFFPYLTKKFLYAYPYFQINFLHFNLFLFIVILVFNVFKFRLSLFSIRRSFHLIPCCCGPVMNSICSLLTNFLNYKLFNKLLYLFEPRKSSLKHH</sequence>
<feature type="transmembrane region" description="Helical" evidence="1">
    <location>
        <begin position="20"/>
        <end position="46"/>
    </location>
</feature>
<keyword evidence="1" id="KW-0472">Membrane</keyword>
<dbReference type="WBParaSite" id="Hba_08045">
    <property type="protein sequence ID" value="Hba_08045"/>
    <property type="gene ID" value="Hba_08045"/>
</dbReference>
<evidence type="ECO:0000256" key="1">
    <source>
        <dbReference type="SAM" id="Phobius"/>
    </source>
</evidence>
<keyword evidence="1" id="KW-1133">Transmembrane helix</keyword>
<organism evidence="2 3">
    <name type="scientific">Heterorhabditis bacteriophora</name>
    <name type="common">Entomopathogenic nematode worm</name>
    <dbReference type="NCBI Taxonomy" id="37862"/>
    <lineage>
        <taxon>Eukaryota</taxon>
        <taxon>Metazoa</taxon>
        <taxon>Ecdysozoa</taxon>
        <taxon>Nematoda</taxon>
        <taxon>Chromadorea</taxon>
        <taxon>Rhabditida</taxon>
        <taxon>Rhabditina</taxon>
        <taxon>Rhabditomorpha</taxon>
        <taxon>Strongyloidea</taxon>
        <taxon>Heterorhabditidae</taxon>
        <taxon>Heterorhabditis</taxon>
    </lineage>
</organism>
<dbReference type="Proteomes" id="UP000095283">
    <property type="component" value="Unplaced"/>
</dbReference>